<name>A0A9N7U3N1_PLEPL</name>
<dbReference type="Proteomes" id="UP001153269">
    <property type="component" value="Unassembled WGS sequence"/>
</dbReference>
<evidence type="ECO:0000256" key="1">
    <source>
        <dbReference type="SAM" id="MobiDB-lite"/>
    </source>
</evidence>
<evidence type="ECO:0000313" key="2">
    <source>
        <dbReference type="EMBL" id="CAB1424026.1"/>
    </source>
</evidence>
<feature type="region of interest" description="Disordered" evidence="1">
    <location>
        <begin position="1"/>
        <end position="21"/>
    </location>
</feature>
<gene>
    <name evidence="2" type="ORF">PLEPLA_LOCUS11947</name>
</gene>
<reference evidence="2" key="1">
    <citation type="submission" date="2020-03" db="EMBL/GenBank/DDBJ databases">
        <authorList>
            <person name="Weist P."/>
        </authorList>
    </citation>
    <scope>NUCLEOTIDE SEQUENCE</scope>
</reference>
<comment type="caution">
    <text evidence="2">The sequence shown here is derived from an EMBL/GenBank/DDBJ whole genome shotgun (WGS) entry which is preliminary data.</text>
</comment>
<protein>
    <submittedName>
        <fullName evidence="2">Uncharacterized protein</fullName>
    </submittedName>
</protein>
<proteinExistence type="predicted"/>
<evidence type="ECO:0000313" key="3">
    <source>
        <dbReference type="Proteomes" id="UP001153269"/>
    </source>
</evidence>
<organism evidence="2 3">
    <name type="scientific">Pleuronectes platessa</name>
    <name type="common">European plaice</name>
    <dbReference type="NCBI Taxonomy" id="8262"/>
    <lineage>
        <taxon>Eukaryota</taxon>
        <taxon>Metazoa</taxon>
        <taxon>Chordata</taxon>
        <taxon>Craniata</taxon>
        <taxon>Vertebrata</taxon>
        <taxon>Euteleostomi</taxon>
        <taxon>Actinopterygii</taxon>
        <taxon>Neopterygii</taxon>
        <taxon>Teleostei</taxon>
        <taxon>Neoteleostei</taxon>
        <taxon>Acanthomorphata</taxon>
        <taxon>Carangaria</taxon>
        <taxon>Pleuronectiformes</taxon>
        <taxon>Pleuronectoidei</taxon>
        <taxon>Pleuronectidae</taxon>
        <taxon>Pleuronectes</taxon>
    </lineage>
</organism>
<feature type="compositionally biased region" description="Gly residues" evidence="1">
    <location>
        <begin position="10"/>
        <end position="19"/>
    </location>
</feature>
<dbReference type="EMBL" id="CADEAL010000701">
    <property type="protein sequence ID" value="CAB1424026.1"/>
    <property type="molecule type" value="Genomic_DNA"/>
</dbReference>
<dbReference type="AlphaFoldDB" id="A0A9N7U3N1"/>
<accession>A0A9N7U3N1</accession>
<keyword evidence="3" id="KW-1185">Reference proteome</keyword>
<sequence>MNDGEWQVDDGGGGVGGLGRLVSGLAPATEETENRYQPWTQPGRQAGPLTKSEFFLLSFPEEAEQTQSVDTMQAVNAAGHTVCEKLSTMRDRLQSDTNQASLCSVPSLSRTGTLQAAAPSRDP</sequence>